<reference evidence="1 2" key="1">
    <citation type="submission" date="2018-04" db="EMBL/GenBank/DDBJ databases">
        <authorList>
            <person name="Vogel A."/>
        </authorList>
    </citation>
    <scope>NUCLEOTIDE SEQUENCE [LARGE SCALE GENOMIC DNA]</scope>
</reference>
<protein>
    <submittedName>
        <fullName evidence="1">Uncharacterized protein</fullName>
    </submittedName>
</protein>
<dbReference type="Proteomes" id="UP000595140">
    <property type="component" value="Unassembled WGS sequence"/>
</dbReference>
<accession>A0A484MLL5</accession>
<sequence>MDVQRYLKNLEIIYANEAILQGPTQRCYKCCGYGHIYWICPNEHAVPYEEWAKINEEASCAKVLIEETICEEEKKSFNDQLVIVEDVSDFQVKDENDVFVKEPDSEVVVEETTLDVIYSKELNSIEYYHPIGEEESYFIFEGYVKQVQIWCSIALLTVHDPGKLGVLDVASLLDRHLSVPSKVYFAMSKDMHDGDGKTEMGKTSAITKCNDKEVNPIKFDIVQQDVKQMNIVLVDNAMVRITGQQNIGEDVLWTC</sequence>
<evidence type="ECO:0000313" key="2">
    <source>
        <dbReference type="Proteomes" id="UP000595140"/>
    </source>
</evidence>
<evidence type="ECO:0000313" key="1">
    <source>
        <dbReference type="EMBL" id="VFQ89861.1"/>
    </source>
</evidence>
<keyword evidence="2" id="KW-1185">Reference proteome</keyword>
<dbReference type="EMBL" id="OOIL02003913">
    <property type="protein sequence ID" value="VFQ89861.1"/>
    <property type="molecule type" value="Genomic_DNA"/>
</dbReference>
<gene>
    <name evidence="1" type="ORF">CCAM_LOCUS31637</name>
</gene>
<name>A0A484MLL5_9ASTE</name>
<organism evidence="1 2">
    <name type="scientific">Cuscuta campestris</name>
    <dbReference type="NCBI Taxonomy" id="132261"/>
    <lineage>
        <taxon>Eukaryota</taxon>
        <taxon>Viridiplantae</taxon>
        <taxon>Streptophyta</taxon>
        <taxon>Embryophyta</taxon>
        <taxon>Tracheophyta</taxon>
        <taxon>Spermatophyta</taxon>
        <taxon>Magnoliopsida</taxon>
        <taxon>eudicotyledons</taxon>
        <taxon>Gunneridae</taxon>
        <taxon>Pentapetalae</taxon>
        <taxon>asterids</taxon>
        <taxon>lamiids</taxon>
        <taxon>Solanales</taxon>
        <taxon>Convolvulaceae</taxon>
        <taxon>Cuscuteae</taxon>
        <taxon>Cuscuta</taxon>
        <taxon>Cuscuta subgen. Grammica</taxon>
        <taxon>Cuscuta sect. Cleistogrammica</taxon>
    </lineage>
</organism>
<proteinExistence type="predicted"/>
<dbReference type="AlphaFoldDB" id="A0A484MLL5"/>